<accession>A0A9Q8L530</accession>
<dbReference type="CDD" id="cd01285">
    <property type="entry name" value="nucleoside_deaminase"/>
    <property type="match status" value="1"/>
</dbReference>
<reference evidence="3" key="2">
    <citation type="journal article" date="2022" name="Microb. Genom.">
        <title>A chromosome-scale genome assembly of the tomato pathogen Cladosporium fulvum reveals a compartmentalized genome architecture and the presence of a dispensable chromosome.</title>
        <authorList>
            <person name="Zaccaron A.Z."/>
            <person name="Chen L.H."/>
            <person name="Samaras A."/>
            <person name="Stergiopoulos I."/>
        </authorList>
    </citation>
    <scope>NUCLEOTIDE SEQUENCE</scope>
    <source>
        <strain evidence="3">Race5_Kim</strain>
    </source>
</reference>
<dbReference type="GO" id="GO:0002100">
    <property type="term" value="P:tRNA wobble adenosine to inosine editing"/>
    <property type="evidence" value="ECO:0007669"/>
    <property type="project" value="TreeGrafter"/>
</dbReference>
<feature type="signal peptide" evidence="1">
    <location>
        <begin position="1"/>
        <end position="22"/>
    </location>
</feature>
<protein>
    <recommendedName>
        <fullName evidence="2">CMP/dCMP-type deaminase domain-containing protein</fullName>
    </recommendedName>
</protein>
<dbReference type="EMBL" id="CP090163">
    <property type="protein sequence ID" value="UJO11030.1"/>
    <property type="molecule type" value="Genomic_DNA"/>
</dbReference>
<dbReference type="Gene3D" id="3.40.140.10">
    <property type="entry name" value="Cytidine Deaminase, domain 2"/>
    <property type="match status" value="1"/>
</dbReference>
<dbReference type="PANTHER" id="PTHR11079">
    <property type="entry name" value="CYTOSINE DEAMINASE FAMILY MEMBER"/>
    <property type="match status" value="1"/>
</dbReference>
<keyword evidence="1" id="KW-0732">Signal</keyword>
<dbReference type="Proteomes" id="UP000756132">
    <property type="component" value="Chromosome 1"/>
</dbReference>
<feature type="chain" id="PRO_5040328818" description="CMP/dCMP-type deaminase domain-containing protein" evidence="1">
    <location>
        <begin position="23"/>
        <end position="211"/>
    </location>
</feature>
<evidence type="ECO:0000313" key="4">
    <source>
        <dbReference type="Proteomes" id="UP000756132"/>
    </source>
</evidence>
<dbReference type="PROSITE" id="PS51747">
    <property type="entry name" value="CYT_DCMP_DEAMINASES_2"/>
    <property type="match status" value="1"/>
</dbReference>
<evidence type="ECO:0000259" key="2">
    <source>
        <dbReference type="PROSITE" id="PS51747"/>
    </source>
</evidence>
<dbReference type="RefSeq" id="XP_047755396.1">
    <property type="nucleotide sequence ID" value="XM_047900134.1"/>
</dbReference>
<dbReference type="Pfam" id="PF00383">
    <property type="entry name" value="dCMP_cyt_deam_1"/>
    <property type="match status" value="1"/>
</dbReference>
<dbReference type="InterPro" id="IPR016193">
    <property type="entry name" value="Cytidine_deaminase-like"/>
</dbReference>
<dbReference type="GO" id="GO:0052717">
    <property type="term" value="F:tRNA-specific adenosine-34 deaminase activity"/>
    <property type="evidence" value="ECO:0007669"/>
    <property type="project" value="TreeGrafter"/>
</dbReference>
<organism evidence="3 4">
    <name type="scientific">Passalora fulva</name>
    <name type="common">Tomato leaf mold</name>
    <name type="synonym">Cladosporium fulvum</name>
    <dbReference type="NCBI Taxonomy" id="5499"/>
    <lineage>
        <taxon>Eukaryota</taxon>
        <taxon>Fungi</taxon>
        <taxon>Dikarya</taxon>
        <taxon>Ascomycota</taxon>
        <taxon>Pezizomycotina</taxon>
        <taxon>Dothideomycetes</taxon>
        <taxon>Dothideomycetidae</taxon>
        <taxon>Mycosphaerellales</taxon>
        <taxon>Mycosphaerellaceae</taxon>
        <taxon>Fulvia</taxon>
    </lineage>
</organism>
<reference evidence="3" key="1">
    <citation type="submission" date="2021-12" db="EMBL/GenBank/DDBJ databases">
        <authorList>
            <person name="Zaccaron A."/>
            <person name="Stergiopoulos I."/>
        </authorList>
    </citation>
    <scope>NUCLEOTIDE SEQUENCE</scope>
    <source>
        <strain evidence="3">Race5_Kim</strain>
    </source>
</reference>
<dbReference type="AlphaFoldDB" id="A0A9Q8L530"/>
<dbReference type="SUPFAM" id="SSF53927">
    <property type="entry name" value="Cytidine deaminase-like"/>
    <property type="match status" value="1"/>
</dbReference>
<sequence length="211" mass="23190">MLALRLRFTAGLLLGLSNSTSGQDIHQPSGTYTASNHEKDWLSRETREHWMRYALGALDTLLATPCPFAAFGTVIVNHTRHDELGDLVCIGANNIMTGNPTLHAQALGAFSDLSLYTTAEPCPMCAAALRWAGLRECVFGTSIPTLIGHGWPQIPLRTREIFERSDTITDAYFAWQFNSDHACPKGCKRPPNSTDMCVVNVNGSDQVRIEL</sequence>
<dbReference type="PANTHER" id="PTHR11079:SF203">
    <property type="entry name" value="CMP_DCMP-TYPE DEAMINASE DOMAIN-CONTAINING PROTEIN"/>
    <property type="match status" value="1"/>
</dbReference>
<evidence type="ECO:0000313" key="3">
    <source>
        <dbReference type="EMBL" id="UJO11030.1"/>
    </source>
</evidence>
<gene>
    <name evidence="3" type="ORF">CLAFUR5_00986</name>
</gene>
<keyword evidence="4" id="KW-1185">Reference proteome</keyword>
<dbReference type="GeneID" id="71980864"/>
<dbReference type="InterPro" id="IPR002125">
    <property type="entry name" value="CMP_dCMP_dom"/>
</dbReference>
<name>A0A9Q8L530_PASFU</name>
<dbReference type="OrthoDB" id="408702at2759"/>
<proteinExistence type="predicted"/>
<dbReference type="KEGG" id="ffu:CLAFUR5_00986"/>
<evidence type="ECO:0000256" key="1">
    <source>
        <dbReference type="SAM" id="SignalP"/>
    </source>
</evidence>
<feature type="domain" description="CMP/dCMP-type deaminase" evidence="2">
    <location>
        <begin position="45"/>
        <end position="154"/>
    </location>
</feature>